<feature type="binding site" evidence="9">
    <location>
        <begin position="240"/>
        <end position="244"/>
    </location>
    <ligand>
        <name>D-ribose 5-phosphate</name>
        <dbReference type="ChEBI" id="CHEBI:78346"/>
    </ligand>
</feature>
<evidence type="ECO:0000256" key="1">
    <source>
        <dbReference type="ARBA" id="ARBA00022679"/>
    </source>
</evidence>
<feature type="binding site" evidence="9">
    <location>
        <position position="236"/>
    </location>
    <ligand>
        <name>D-ribose 5-phosphate</name>
        <dbReference type="ChEBI" id="CHEBI:78346"/>
    </ligand>
</feature>
<evidence type="ECO:0000256" key="3">
    <source>
        <dbReference type="ARBA" id="ARBA00022727"/>
    </source>
</evidence>
<keyword evidence="2 9" id="KW-0479">Metal-binding</keyword>
<dbReference type="InterPro" id="IPR005946">
    <property type="entry name" value="Rib-P_diPkinase"/>
</dbReference>
<dbReference type="GO" id="GO:0004749">
    <property type="term" value="F:ribose phosphate diphosphokinase activity"/>
    <property type="evidence" value="ECO:0007669"/>
    <property type="project" value="UniProtKB-UniRule"/>
</dbReference>
<keyword evidence="4 9" id="KW-0547">Nucleotide-binding</keyword>
<comment type="subcellular location">
    <subcellularLocation>
        <location evidence="9">Cytoplasm</location>
    </subcellularLocation>
</comment>
<evidence type="ECO:0000259" key="10">
    <source>
        <dbReference type="Pfam" id="PF13793"/>
    </source>
</evidence>
<evidence type="ECO:0000313" key="11">
    <source>
        <dbReference type="EMBL" id="HIS82309.1"/>
    </source>
</evidence>
<dbReference type="GO" id="GO:0005737">
    <property type="term" value="C:cytoplasm"/>
    <property type="evidence" value="ECO:0007669"/>
    <property type="project" value="UniProtKB-SubCell"/>
</dbReference>
<feature type="binding site" evidence="9">
    <location>
        <position position="212"/>
    </location>
    <ligand>
        <name>D-ribose 5-phosphate</name>
        <dbReference type="ChEBI" id="CHEBI:78346"/>
    </ligand>
</feature>
<dbReference type="GO" id="GO:0002189">
    <property type="term" value="C:ribose phosphate diphosphokinase complex"/>
    <property type="evidence" value="ECO:0007669"/>
    <property type="project" value="TreeGrafter"/>
</dbReference>
<feature type="binding site" evidence="9">
    <location>
        <position position="187"/>
    </location>
    <ligand>
        <name>Mg(2+)</name>
        <dbReference type="ChEBI" id="CHEBI:18420"/>
    </ligand>
</feature>
<sequence length="337" mass="36886">MVLELASEQLERTINPTHDIKLFAGRSNTKLAQEIADYLGTSIGPMIVKNFADGEIYVQVKESVRGDDVFIIQPLCNPVNENLMELLIIIDAFKRASAKSITAVIPYYGYARQDRKTSGREAITAKLVADLLTTAGANRVLAMDLHTGQIQGFFNILVDHIFATPILVNYIKSLNMNPDDMVAVSPDTGGVQRTRHFAKSIGCPLAIIDKRRDKHNEAIASHVIGDVKDKICIMFDDIIDTAGTICEASKLLKREGAKDVYVCAAHPVFSGPAIERLANAPIKECIVTNTIPLDMDKMPPNIKQLSVAPLLGQAISRIHDGESVSSLFGFEKDIQVS</sequence>
<gene>
    <name evidence="9" type="primary">prs</name>
    <name evidence="11" type="ORF">IAD41_01715</name>
</gene>
<dbReference type="GO" id="GO:0005524">
    <property type="term" value="F:ATP binding"/>
    <property type="evidence" value="ECO:0007669"/>
    <property type="project" value="UniProtKB-KW"/>
</dbReference>
<name>A0A9D1FV70_9BACT</name>
<evidence type="ECO:0000256" key="5">
    <source>
        <dbReference type="ARBA" id="ARBA00022777"/>
    </source>
</evidence>
<dbReference type="InterPro" id="IPR029057">
    <property type="entry name" value="PRTase-like"/>
</dbReference>
<dbReference type="InterPro" id="IPR037515">
    <property type="entry name" value="Rib-P_diPkinase_bac"/>
</dbReference>
<dbReference type="HAMAP" id="MF_00583_B">
    <property type="entry name" value="RibP_PPkinase_B"/>
    <property type="match status" value="1"/>
</dbReference>
<dbReference type="Gene3D" id="3.40.50.2020">
    <property type="match status" value="2"/>
</dbReference>
<comment type="cofactor">
    <cofactor evidence="9">
        <name>Mg(2+)</name>
        <dbReference type="ChEBI" id="CHEBI:18420"/>
    </cofactor>
    <text evidence="9">Binds 2 Mg(2+) ions per subunit.</text>
</comment>
<evidence type="ECO:0000256" key="8">
    <source>
        <dbReference type="ARBA" id="ARBA00049535"/>
    </source>
</evidence>
<feature type="binding site" evidence="9">
    <location>
        <begin position="112"/>
        <end position="113"/>
    </location>
    <ligand>
        <name>ATP</name>
        <dbReference type="ChEBI" id="CHEBI:30616"/>
    </ligand>
</feature>
<comment type="similarity">
    <text evidence="9">Belongs to the ribose-phosphate pyrophosphokinase family. Class I subfamily.</text>
</comment>
<dbReference type="InterPro" id="IPR000836">
    <property type="entry name" value="PRTase_dom"/>
</dbReference>
<dbReference type="Proteomes" id="UP000824139">
    <property type="component" value="Unassembled WGS sequence"/>
</dbReference>
<dbReference type="EC" id="2.7.6.1" evidence="9"/>
<comment type="caution">
    <text evidence="11">The sequence shown here is derived from an EMBL/GenBank/DDBJ whole genome shotgun (WGS) entry which is preliminary data.</text>
</comment>
<keyword evidence="5 9" id="KW-0418">Kinase</keyword>
<dbReference type="InterPro" id="IPR029099">
    <property type="entry name" value="Pribosyltran_N"/>
</dbReference>
<dbReference type="EMBL" id="DVJO01000040">
    <property type="protein sequence ID" value="HIS82309.1"/>
    <property type="molecule type" value="Genomic_DNA"/>
</dbReference>
<dbReference type="PANTHER" id="PTHR10210">
    <property type="entry name" value="RIBOSE-PHOSPHATE DIPHOSPHOKINASE FAMILY MEMBER"/>
    <property type="match status" value="1"/>
</dbReference>
<dbReference type="NCBIfam" id="NF002320">
    <property type="entry name" value="PRK01259.1"/>
    <property type="match status" value="1"/>
</dbReference>
<dbReference type="GO" id="GO:0006164">
    <property type="term" value="P:purine nucleotide biosynthetic process"/>
    <property type="evidence" value="ECO:0007669"/>
    <property type="project" value="TreeGrafter"/>
</dbReference>
<feature type="binding site" evidence="9">
    <location>
        <position position="146"/>
    </location>
    <ligand>
        <name>Mg(2+)</name>
        <dbReference type="ChEBI" id="CHEBI:18420"/>
    </ligand>
</feature>
<dbReference type="CDD" id="cd06223">
    <property type="entry name" value="PRTases_typeI"/>
    <property type="match status" value="1"/>
</dbReference>
<comment type="catalytic activity">
    <reaction evidence="8 9">
        <text>D-ribose 5-phosphate + ATP = 5-phospho-alpha-D-ribose 1-diphosphate + AMP + H(+)</text>
        <dbReference type="Rhea" id="RHEA:15609"/>
        <dbReference type="ChEBI" id="CHEBI:15378"/>
        <dbReference type="ChEBI" id="CHEBI:30616"/>
        <dbReference type="ChEBI" id="CHEBI:58017"/>
        <dbReference type="ChEBI" id="CHEBI:78346"/>
        <dbReference type="ChEBI" id="CHEBI:456215"/>
        <dbReference type="EC" id="2.7.6.1"/>
    </reaction>
</comment>
<keyword evidence="7 9" id="KW-0460">Magnesium</keyword>
<evidence type="ECO:0000256" key="4">
    <source>
        <dbReference type="ARBA" id="ARBA00022741"/>
    </source>
</evidence>
<dbReference type="Pfam" id="PF13793">
    <property type="entry name" value="Pribosyltran_N"/>
    <property type="match status" value="1"/>
</dbReference>
<reference evidence="11" key="2">
    <citation type="journal article" date="2021" name="PeerJ">
        <title>Extensive microbial diversity within the chicken gut microbiome revealed by metagenomics and culture.</title>
        <authorList>
            <person name="Gilroy R."/>
            <person name="Ravi A."/>
            <person name="Getino M."/>
            <person name="Pursley I."/>
            <person name="Horton D.L."/>
            <person name="Alikhan N.F."/>
            <person name="Baker D."/>
            <person name="Gharbi K."/>
            <person name="Hall N."/>
            <person name="Watson M."/>
            <person name="Adriaenssens E.M."/>
            <person name="Foster-Nyarko E."/>
            <person name="Jarju S."/>
            <person name="Secka A."/>
            <person name="Antonio M."/>
            <person name="Oren A."/>
            <person name="Chaudhuri R.R."/>
            <person name="La Ragione R."/>
            <person name="Hildebrand F."/>
            <person name="Pallen M.J."/>
        </authorList>
    </citation>
    <scope>NUCLEOTIDE SEQUENCE</scope>
    <source>
        <strain evidence="11">CHK152-2994</strain>
    </source>
</reference>
<accession>A0A9D1FV70</accession>
<keyword evidence="9" id="KW-0963">Cytoplasm</keyword>
<evidence type="ECO:0000256" key="2">
    <source>
        <dbReference type="ARBA" id="ARBA00022723"/>
    </source>
</evidence>
<proteinExistence type="inferred from homology"/>
<feature type="active site" evidence="9">
    <location>
        <position position="210"/>
    </location>
</feature>
<evidence type="ECO:0000256" key="9">
    <source>
        <dbReference type="HAMAP-Rule" id="MF_00583"/>
    </source>
</evidence>
<dbReference type="AlphaFoldDB" id="A0A9D1FV70"/>
<comment type="function">
    <text evidence="9">Involved in the biosynthesis of the central metabolite phospho-alpha-D-ribosyl-1-pyrophosphate (PRPP) via the transfer of pyrophosphoryl group from ATP to 1-hydroxyl of ribose-5-phosphate (Rib-5-P).</text>
</comment>
<organism evidence="11 12">
    <name type="scientific">Candidatus Scatenecus faecavium</name>
    <dbReference type="NCBI Taxonomy" id="2840915"/>
    <lineage>
        <taxon>Bacteria</taxon>
        <taxon>Candidatus Scatenecus</taxon>
    </lineage>
</organism>
<dbReference type="SUPFAM" id="SSF53271">
    <property type="entry name" value="PRTase-like"/>
    <property type="match status" value="2"/>
</dbReference>
<comment type="pathway">
    <text evidence="9">Metabolic intermediate biosynthesis; 5-phospho-alpha-D-ribose 1-diphosphate biosynthesis; 5-phospho-alpha-D-ribose 1-diphosphate from D-ribose 5-phosphate (route I): step 1/1.</text>
</comment>
<evidence type="ECO:0000256" key="7">
    <source>
        <dbReference type="ARBA" id="ARBA00022842"/>
    </source>
</evidence>
<comment type="subunit">
    <text evidence="9">Homohexamer.</text>
</comment>
<dbReference type="SMART" id="SM01400">
    <property type="entry name" value="Pribosyltran_N"/>
    <property type="match status" value="1"/>
</dbReference>
<reference evidence="11" key="1">
    <citation type="submission" date="2020-10" db="EMBL/GenBank/DDBJ databases">
        <authorList>
            <person name="Gilroy R."/>
        </authorList>
    </citation>
    <scope>NUCLEOTIDE SEQUENCE</scope>
    <source>
        <strain evidence="11">CHK152-2994</strain>
    </source>
</reference>
<keyword evidence="1 9" id="KW-0808">Transferase</keyword>
<keyword evidence="3 9" id="KW-0545">Nucleotide biosynthesis</keyword>
<dbReference type="GO" id="GO:0016301">
    <property type="term" value="F:kinase activity"/>
    <property type="evidence" value="ECO:0007669"/>
    <property type="project" value="UniProtKB-KW"/>
</dbReference>
<dbReference type="FunFam" id="3.40.50.2020:FF:000007">
    <property type="entry name" value="Ribose-phosphate pyrophosphokinase"/>
    <property type="match status" value="1"/>
</dbReference>
<feature type="domain" description="Ribose-phosphate pyrophosphokinase N-terminal" evidence="10">
    <location>
        <begin position="20"/>
        <end position="136"/>
    </location>
</feature>
<keyword evidence="6 9" id="KW-0067">ATP-binding</keyword>
<dbReference type="GO" id="GO:0000287">
    <property type="term" value="F:magnesium ion binding"/>
    <property type="evidence" value="ECO:0007669"/>
    <property type="project" value="UniProtKB-UniRule"/>
</dbReference>
<evidence type="ECO:0000256" key="6">
    <source>
        <dbReference type="ARBA" id="ARBA00022840"/>
    </source>
</evidence>
<dbReference type="GO" id="GO:0006015">
    <property type="term" value="P:5-phosphoribose 1-diphosphate biosynthetic process"/>
    <property type="evidence" value="ECO:0007669"/>
    <property type="project" value="UniProtKB-UniRule"/>
</dbReference>
<dbReference type="NCBIfam" id="TIGR01251">
    <property type="entry name" value="ribP_PPkin"/>
    <property type="match status" value="1"/>
</dbReference>
<dbReference type="Pfam" id="PF14572">
    <property type="entry name" value="Pribosyl_synth"/>
    <property type="match status" value="1"/>
</dbReference>
<evidence type="ECO:0000313" key="12">
    <source>
        <dbReference type="Proteomes" id="UP000824139"/>
    </source>
</evidence>
<feature type="binding site" evidence="9">
    <location>
        <begin position="53"/>
        <end position="55"/>
    </location>
    <ligand>
        <name>ATP</name>
        <dbReference type="ChEBI" id="CHEBI:30616"/>
    </ligand>
</feature>
<protein>
    <recommendedName>
        <fullName evidence="9">Ribose-phosphate pyrophosphokinase</fullName>
        <shortName evidence="9">RPPK</shortName>
        <ecNumber evidence="9">2.7.6.1</ecNumber>
    </recommendedName>
    <alternativeName>
        <fullName evidence="9">5-phospho-D-ribosyl alpha-1-diphosphate synthase</fullName>
    </alternativeName>
    <alternativeName>
        <fullName evidence="9">Phosphoribosyl diphosphate synthase</fullName>
    </alternativeName>
    <alternativeName>
        <fullName evidence="9">Phosphoribosyl pyrophosphate synthase</fullName>
        <shortName evidence="9">P-Rib-PP synthase</shortName>
        <shortName evidence="9">PRPP synthase</shortName>
        <shortName evidence="9">PRPPase</shortName>
    </alternativeName>
</protein>
<dbReference type="PANTHER" id="PTHR10210:SF41">
    <property type="entry name" value="RIBOSE-PHOSPHATE PYROPHOSPHOKINASE 1, CHLOROPLASTIC"/>
    <property type="match status" value="1"/>
</dbReference>